<feature type="transmembrane region" description="Helical" evidence="9">
    <location>
        <begin position="39"/>
        <end position="62"/>
    </location>
</feature>
<comment type="caution">
    <text evidence="10">The sequence shown here is derived from an EMBL/GenBank/DDBJ whole genome shotgun (WGS) entry which is preliminary data.</text>
</comment>
<gene>
    <name evidence="10" type="ORF">QBC32DRAFT_270749</name>
</gene>
<evidence type="ECO:0000256" key="4">
    <source>
        <dbReference type="ARBA" id="ARBA00023026"/>
    </source>
</evidence>
<evidence type="ECO:0008006" key="12">
    <source>
        <dbReference type="Google" id="ProtNLM"/>
    </source>
</evidence>
<evidence type="ECO:0000256" key="5">
    <source>
        <dbReference type="ARBA" id="ARBA00023136"/>
    </source>
</evidence>
<feature type="compositionally biased region" description="Low complexity" evidence="8">
    <location>
        <begin position="259"/>
        <end position="270"/>
    </location>
</feature>
<dbReference type="GO" id="GO:0043386">
    <property type="term" value="P:mycotoxin biosynthetic process"/>
    <property type="evidence" value="ECO:0007669"/>
    <property type="project" value="InterPro"/>
</dbReference>
<feature type="region of interest" description="Disordered" evidence="8">
    <location>
        <begin position="231"/>
        <end position="308"/>
    </location>
</feature>
<dbReference type="Proteomes" id="UP001303222">
    <property type="component" value="Unassembled WGS sequence"/>
</dbReference>
<feature type="compositionally biased region" description="Basic residues" evidence="8">
    <location>
        <begin position="540"/>
        <end position="551"/>
    </location>
</feature>
<accession>A0AAN6NKF3</accession>
<dbReference type="AlphaFoldDB" id="A0AAN6NKF3"/>
<feature type="compositionally biased region" description="Gly residues" evidence="8">
    <location>
        <begin position="478"/>
        <end position="496"/>
    </location>
</feature>
<sequence>MDSLITDEKPRYARLNGDDDNIPENPEALALVHEWKRRFYVLLASSLSFITVIFGVGVYSILSLQDSPAPVQYVNKWLTGDPDTKKFMGKPRPELDQAWHDLLDSTLIKYSVDELFLANNATSVQHKDGGFVGGLGISHSLHCLKRLKQYIHREYYYDHETQDWAELYSHVDHCLESLRQEILCNADVSVYTLKWTPHSRFKPTVKVPQPHACVDWEALHGWMKGRQAKLEDMVGPPESLFEGKDSKEKGTMSANDYYTNNTSTSGTSGPNHHHPFSETQTQNTSNQVQQQSSHSSQSYPPQGQAHAQLHSYDSHGNHHFQFQDHDAAGGRRRSSAISIPVGASAAGVCLNPHLAQGFLQHQVPNNTPANGNYTSSGHPNTSHFCPVGPGQESHTTSQGLSGPNGSDGLTGNGTEGPDGERGLGATLVGGASGHFLAHQLGHGHHGVIGSTAGAVAANLLEHQLKKSHNQHAHNSGHSGRGGGLSGMFGGSHGGHQGGHHTLQQQTQQHQYPATHSGSVGHEHGYEYGDDHGQGGGPRGGHGHGKHHKWGL</sequence>
<evidence type="ECO:0000256" key="8">
    <source>
        <dbReference type="SAM" id="MobiDB-lite"/>
    </source>
</evidence>
<feature type="region of interest" description="Disordered" evidence="8">
    <location>
        <begin position="315"/>
        <end position="334"/>
    </location>
</feature>
<evidence type="ECO:0000256" key="1">
    <source>
        <dbReference type="ARBA" id="ARBA00004167"/>
    </source>
</evidence>
<evidence type="ECO:0000313" key="11">
    <source>
        <dbReference type="Proteomes" id="UP001303222"/>
    </source>
</evidence>
<evidence type="ECO:0000256" key="9">
    <source>
        <dbReference type="SAM" id="Phobius"/>
    </source>
</evidence>
<evidence type="ECO:0000256" key="7">
    <source>
        <dbReference type="ARBA" id="ARBA00035112"/>
    </source>
</evidence>
<dbReference type="PANTHER" id="PTHR33365:SF7">
    <property type="entry name" value="TAT PATHWAY SIGNAL SEQUENCE"/>
    <property type="match status" value="1"/>
</dbReference>
<protein>
    <recommendedName>
        <fullName evidence="12">Tat pathway signal sequence</fullName>
    </recommendedName>
</protein>
<evidence type="ECO:0000256" key="3">
    <source>
        <dbReference type="ARBA" id="ARBA00022989"/>
    </source>
</evidence>
<feature type="compositionally biased region" description="Basic and acidic residues" evidence="8">
    <location>
        <begin position="315"/>
        <end position="329"/>
    </location>
</feature>
<keyword evidence="3 9" id="KW-1133">Transmembrane helix</keyword>
<feature type="compositionally biased region" description="Basic and acidic residues" evidence="8">
    <location>
        <begin position="241"/>
        <end position="250"/>
    </location>
</feature>
<feature type="compositionally biased region" description="Basic and acidic residues" evidence="8">
    <location>
        <begin position="520"/>
        <end position="532"/>
    </location>
</feature>
<dbReference type="Pfam" id="PF11807">
    <property type="entry name" value="UstYa"/>
    <property type="match status" value="1"/>
</dbReference>
<keyword evidence="4" id="KW-0843">Virulence</keyword>
<name>A0AAN6NKF3_9PEZI</name>
<organism evidence="10 11">
    <name type="scientific">Pseudoneurospora amorphoporcata</name>
    <dbReference type="NCBI Taxonomy" id="241081"/>
    <lineage>
        <taxon>Eukaryota</taxon>
        <taxon>Fungi</taxon>
        <taxon>Dikarya</taxon>
        <taxon>Ascomycota</taxon>
        <taxon>Pezizomycotina</taxon>
        <taxon>Sordariomycetes</taxon>
        <taxon>Sordariomycetidae</taxon>
        <taxon>Sordariales</taxon>
        <taxon>Sordariaceae</taxon>
        <taxon>Pseudoneurospora</taxon>
    </lineage>
</organism>
<keyword evidence="11" id="KW-1185">Reference proteome</keyword>
<keyword evidence="2 9" id="KW-0812">Transmembrane</keyword>
<dbReference type="PANTHER" id="PTHR33365">
    <property type="entry name" value="YALI0B05434P"/>
    <property type="match status" value="1"/>
</dbReference>
<dbReference type="InterPro" id="IPR021765">
    <property type="entry name" value="UstYa-like"/>
</dbReference>
<dbReference type="EMBL" id="MU859347">
    <property type="protein sequence ID" value="KAK3947469.1"/>
    <property type="molecule type" value="Genomic_DNA"/>
</dbReference>
<feature type="compositionally biased region" description="Low complexity" evidence="8">
    <location>
        <begin position="499"/>
        <end position="510"/>
    </location>
</feature>
<reference evidence="10" key="2">
    <citation type="submission" date="2023-06" db="EMBL/GenBank/DDBJ databases">
        <authorList>
            <consortium name="Lawrence Berkeley National Laboratory"/>
            <person name="Mondo S.J."/>
            <person name="Hensen N."/>
            <person name="Bonometti L."/>
            <person name="Westerberg I."/>
            <person name="Brannstrom I.O."/>
            <person name="Guillou S."/>
            <person name="Cros-Aarteil S."/>
            <person name="Calhoun S."/>
            <person name="Haridas S."/>
            <person name="Kuo A."/>
            <person name="Pangilinan J."/>
            <person name="Riley R."/>
            <person name="Labutti K."/>
            <person name="Andreopoulos B."/>
            <person name="Lipzen A."/>
            <person name="Chen C."/>
            <person name="Yanf M."/>
            <person name="Daum C."/>
            <person name="Ng V."/>
            <person name="Clum A."/>
            <person name="Steindorff A."/>
            <person name="Ohm R."/>
            <person name="Martin F."/>
            <person name="Silar P."/>
            <person name="Natvig D."/>
            <person name="Lalanne C."/>
            <person name="Gautier V."/>
            <person name="Ament-Velasquez S.L."/>
            <person name="Kruys A."/>
            <person name="Hutchinson M.I."/>
            <person name="Powell A.J."/>
            <person name="Barry K."/>
            <person name="Miller A.N."/>
            <person name="Grigoriev I.V."/>
            <person name="Debuchy R."/>
            <person name="Gladieux P."/>
            <person name="Thoren M.H."/>
            <person name="Johannesson H."/>
        </authorList>
    </citation>
    <scope>NUCLEOTIDE SEQUENCE</scope>
    <source>
        <strain evidence="10">CBS 626.80</strain>
    </source>
</reference>
<feature type="region of interest" description="Disordered" evidence="8">
    <location>
        <begin position="362"/>
        <end position="426"/>
    </location>
</feature>
<dbReference type="GO" id="GO:0016020">
    <property type="term" value="C:membrane"/>
    <property type="evidence" value="ECO:0007669"/>
    <property type="project" value="UniProtKB-SubCell"/>
</dbReference>
<keyword evidence="5 9" id="KW-0472">Membrane</keyword>
<feature type="region of interest" description="Disordered" evidence="8">
    <location>
        <begin position="465"/>
        <end position="551"/>
    </location>
</feature>
<evidence type="ECO:0000313" key="10">
    <source>
        <dbReference type="EMBL" id="KAK3947469.1"/>
    </source>
</evidence>
<keyword evidence="6" id="KW-0325">Glycoprotein</keyword>
<comment type="subcellular location">
    <subcellularLocation>
        <location evidence="1">Membrane</location>
        <topology evidence="1">Single-pass membrane protein</topology>
    </subcellularLocation>
</comment>
<proteinExistence type="inferred from homology"/>
<feature type="compositionally biased region" description="Polar residues" evidence="8">
    <location>
        <begin position="392"/>
        <end position="407"/>
    </location>
</feature>
<feature type="compositionally biased region" description="Low complexity" evidence="8">
    <location>
        <begin position="277"/>
        <end position="298"/>
    </location>
</feature>
<feature type="compositionally biased region" description="Polar residues" evidence="8">
    <location>
        <begin position="362"/>
        <end position="383"/>
    </location>
</feature>
<comment type="similarity">
    <text evidence="7">Belongs to the ustYa family.</text>
</comment>
<reference evidence="10" key="1">
    <citation type="journal article" date="2023" name="Mol. Phylogenet. Evol.">
        <title>Genome-scale phylogeny and comparative genomics of the fungal order Sordariales.</title>
        <authorList>
            <person name="Hensen N."/>
            <person name="Bonometti L."/>
            <person name="Westerberg I."/>
            <person name="Brannstrom I.O."/>
            <person name="Guillou S."/>
            <person name="Cros-Aarteil S."/>
            <person name="Calhoun S."/>
            <person name="Haridas S."/>
            <person name="Kuo A."/>
            <person name="Mondo S."/>
            <person name="Pangilinan J."/>
            <person name="Riley R."/>
            <person name="LaButti K."/>
            <person name="Andreopoulos B."/>
            <person name="Lipzen A."/>
            <person name="Chen C."/>
            <person name="Yan M."/>
            <person name="Daum C."/>
            <person name="Ng V."/>
            <person name="Clum A."/>
            <person name="Steindorff A."/>
            <person name="Ohm R.A."/>
            <person name="Martin F."/>
            <person name="Silar P."/>
            <person name="Natvig D.O."/>
            <person name="Lalanne C."/>
            <person name="Gautier V."/>
            <person name="Ament-Velasquez S.L."/>
            <person name="Kruys A."/>
            <person name="Hutchinson M.I."/>
            <person name="Powell A.J."/>
            <person name="Barry K."/>
            <person name="Miller A.N."/>
            <person name="Grigoriev I.V."/>
            <person name="Debuchy R."/>
            <person name="Gladieux P."/>
            <person name="Hiltunen Thoren M."/>
            <person name="Johannesson H."/>
        </authorList>
    </citation>
    <scope>NUCLEOTIDE SEQUENCE</scope>
    <source>
        <strain evidence="10">CBS 626.80</strain>
    </source>
</reference>
<evidence type="ECO:0000256" key="6">
    <source>
        <dbReference type="ARBA" id="ARBA00023180"/>
    </source>
</evidence>
<evidence type="ECO:0000256" key="2">
    <source>
        <dbReference type="ARBA" id="ARBA00022692"/>
    </source>
</evidence>